<dbReference type="STRING" id="756272.Plabr_1611"/>
<gene>
    <name evidence="1" type="ordered locus">Plabr_1611</name>
</gene>
<dbReference type="KEGG" id="pbs:Plabr_1611"/>
<accession>F0SSF1</accession>
<dbReference type="Proteomes" id="UP000006860">
    <property type="component" value="Chromosome"/>
</dbReference>
<reference evidence="2" key="1">
    <citation type="submission" date="2011-02" db="EMBL/GenBank/DDBJ databases">
        <title>The complete genome of Planctomyces brasiliensis DSM 5305.</title>
        <authorList>
            <person name="Lucas S."/>
            <person name="Copeland A."/>
            <person name="Lapidus A."/>
            <person name="Bruce D."/>
            <person name="Goodwin L."/>
            <person name="Pitluck S."/>
            <person name="Kyrpides N."/>
            <person name="Mavromatis K."/>
            <person name="Pagani I."/>
            <person name="Ivanova N."/>
            <person name="Ovchinnikova G."/>
            <person name="Lu M."/>
            <person name="Detter J.C."/>
            <person name="Han C."/>
            <person name="Land M."/>
            <person name="Hauser L."/>
            <person name="Markowitz V."/>
            <person name="Cheng J.-F."/>
            <person name="Hugenholtz P."/>
            <person name="Woyke T."/>
            <person name="Wu D."/>
            <person name="Tindall B."/>
            <person name="Pomrenke H.G."/>
            <person name="Brambilla E."/>
            <person name="Klenk H.-P."/>
            <person name="Eisen J.A."/>
        </authorList>
    </citation>
    <scope>NUCLEOTIDE SEQUENCE [LARGE SCALE GENOMIC DNA]</scope>
    <source>
        <strain evidence="2">ATCC 49424 / DSM 5305 / JCM 21570 / NBRC 103401 / IFAM 1448</strain>
    </source>
</reference>
<protein>
    <submittedName>
        <fullName evidence="1">Uncharacterized protein</fullName>
    </submittedName>
</protein>
<evidence type="ECO:0000313" key="2">
    <source>
        <dbReference type="Proteomes" id="UP000006860"/>
    </source>
</evidence>
<keyword evidence="2" id="KW-1185">Reference proteome</keyword>
<sequence length="180" mass="19806">MAPSCCEPAANCSVSAARSRPALRFKTPRLPRGRGVFLCAASPQERRDAFCRLGRDPAKHATVLTSTIAVTPLADPYLRHALAFHVLGLDPAYELCSCIAHFSRDWVALATRRREQCFLPCGKLHNCTRFVCSAFLPAHVYSKQTSRACGTSVAAARQPVRPNNFRRQLQDGPSIPVRMA</sequence>
<evidence type="ECO:0000313" key="1">
    <source>
        <dbReference type="EMBL" id="ADY59222.1"/>
    </source>
</evidence>
<dbReference type="AlphaFoldDB" id="F0SSF1"/>
<proteinExistence type="predicted"/>
<name>F0SSF1_RUBBR</name>
<organism evidence="1 2">
    <name type="scientific">Rubinisphaera brasiliensis (strain ATCC 49424 / DSM 5305 / JCM 21570 / IAM 15109 / NBRC 103401 / IFAM 1448)</name>
    <name type="common">Planctomyces brasiliensis</name>
    <dbReference type="NCBI Taxonomy" id="756272"/>
    <lineage>
        <taxon>Bacteria</taxon>
        <taxon>Pseudomonadati</taxon>
        <taxon>Planctomycetota</taxon>
        <taxon>Planctomycetia</taxon>
        <taxon>Planctomycetales</taxon>
        <taxon>Planctomycetaceae</taxon>
        <taxon>Rubinisphaera</taxon>
    </lineage>
</organism>
<dbReference type="EMBL" id="CP002546">
    <property type="protein sequence ID" value="ADY59222.1"/>
    <property type="molecule type" value="Genomic_DNA"/>
</dbReference>
<dbReference type="HOGENOM" id="CLU_1495143_0_0_0"/>